<evidence type="ECO:0000313" key="7">
    <source>
        <dbReference type="EMBL" id="RKQ93816.1"/>
    </source>
</evidence>
<dbReference type="GO" id="GO:0050660">
    <property type="term" value="F:flavin adenine dinucleotide binding"/>
    <property type="evidence" value="ECO:0007669"/>
    <property type="project" value="TreeGrafter"/>
</dbReference>
<dbReference type="PANTHER" id="PTHR18968">
    <property type="entry name" value="THIAMINE PYROPHOSPHATE ENZYMES"/>
    <property type="match status" value="1"/>
</dbReference>
<comment type="similarity">
    <text evidence="1 3">Belongs to the TPP enzyme family.</text>
</comment>
<dbReference type="GO" id="GO:0003984">
    <property type="term" value="F:acetolactate synthase activity"/>
    <property type="evidence" value="ECO:0007669"/>
    <property type="project" value="TreeGrafter"/>
</dbReference>
<organism evidence="7 8">
    <name type="scientific">Solirubrobacter pauli</name>
    <dbReference type="NCBI Taxonomy" id="166793"/>
    <lineage>
        <taxon>Bacteria</taxon>
        <taxon>Bacillati</taxon>
        <taxon>Actinomycetota</taxon>
        <taxon>Thermoleophilia</taxon>
        <taxon>Solirubrobacterales</taxon>
        <taxon>Solirubrobacteraceae</taxon>
        <taxon>Solirubrobacter</taxon>
    </lineage>
</organism>
<evidence type="ECO:0000313" key="8">
    <source>
        <dbReference type="Proteomes" id="UP000278962"/>
    </source>
</evidence>
<proteinExistence type="inferred from homology"/>
<dbReference type="OrthoDB" id="4959782at2"/>
<feature type="domain" description="Thiamine pyrophosphate enzyme central" evidence="4">
    <location>
        <begin position="211"/>
        <end position="340"/>
    </location>
</feature>
<evidence type="ECO:0000256" key="3">
    <source>
        <dbReference type="RuleBase" id="RU362132"/>
    </source>
</evidence>
<reference evidence="7 8" key="1">
    <citation type="submission" date="2018-10" db="EMBL/GenBank/DDBJ databases">
        <title>Genomic Encyclopedia of Archaeal and Bacterial Type Strains, Phase II (KMG-II): from individual species to whole genera.</title>
        <authorList>
            <person name="Goeker M."/>
        </authorList>
    </citation>
    <scope>NUCLEOTIDE SEQUENCE [LARGE SCALE GENOMIC DNA]</scope>
    <source>
        <strain evidence="7 8">DSM 14954</strain>
    </source>
</reference>
<evidence type="ECO:0000259" key="6">
    <source>
        <dbReference type="Pfam" id="PF02776"/>
    </source>
</evidence>
<gene>
    <name evidence="7" type="ORF">C8N24_3690</name>
</gene>
<sequence>MTKAAFPQVRVREVAEAVTDGLIALGVERAYALGGREISPMIDALGRSAIAVIQARHESGAGFMAIGDWMVSDGLTAIAATTGPGLANVINALMAARMTRMPLILLTPLTPPIETNRLGIQATGPSGFTLSELHAAGRLFDYVAHVHTADQLPAVFGRIARGLAHDPGFTAHIALPTTLQAEATSVQIAVPPCAPSKRAPSPTQVEQIRTIIDDERVAVWVGFGARPHAELVRRFVAKAQLPVLASPRALGIADGCATFVGVTGNGGHELVFEELARYGVERVLVLGSRLGEATSGWDARLVPTGGLIHVDHDHRAFGIGFPQAPTIAVEADIGLTLRALLDGPLARRGFRRRRPPRGLFAAPTPQADRLHPVEMLEVLQRVVVDAGLPYFADASSAMFWSANRLEFPVADRYFSEQAWGSMGFAGAAAVGAAAALRTPVFALCGDASMHMQDEINTAVKYDLPTIWGVMSNGGPSIVRFGMEAHGRFDHDGWYPDTDFAAVARAKGARATRVTSASQLEQALTLALETRSPHLIDIVLDPSVAPPIGARARR</sequence>
<keyword evidence="2 3" id="KW-0786">Thiamine pyrophosphate</keyword>
<dbReference type="InterPro" id="IPR029061">
    <property type="entry name" value="THDP-binding"/>
</dbReference>
<dbReference type="Pfam" id="PF02775">
    <property type="entry name" value="TPP_enzyme_C"/>
    <property type="match status" value="1"/>
</dbReference>
<dbReference type="InterPro" id="IPR045229">
    <property type="entry name" value="TPP_enz"/>
</dbReference>
<dbReference type="GO" id="GO:0009099">
    <property type="term" value="P:L-valine biosynthetic process"/>
    <property type="evidence" value="ECO:0007669"/>
    <property type="project" value="TreeGrafter"/>
</dbReference>
<name>A0A660LHI6_9ACTN</name>
<dbReference type="InterPro" id="IPR029035">
    <property type="entry name" value="DHS-like_NAD/FAD-binding_dom"/>
</dbReference>
<dbReference type="SUPFAM" id="SSF52467">
    <property type="entry name" value="DHS-like NAD/FAD-binding domain"/>
    <property type="match status" value="1"/>
</dbReference>
<protein>
    <submittedName>
        <fullName evidence="7">Acetolactate synthase-1/2/3 large subunit</fullName>
    </submittedName>
</protein>
<dbReference type="CDD" id="cd07035">
    <property type="entry name" value="TPP_PYR_POX_like"/>
    <property type="match status" value="1"/>
</dbReference>
<dbReference type="Gene3D" id="3.40.50.1220">
    <property type="entry name" value="TPP-binding domain"/>
    <property type="match status" value="1"/>
</dbReference>
<feature type="domain" description="Thiamine pyrophosphate enzyme N-terminal TPP-binding" evidence="6">
    <location>
        <begin position="13"/>
        <end position="119"/>
    </location>
</feature>
<dbReference type="RefSeq" id="WP_121252268.1">
    <property type="nucleotide sequence ID" value="NZ_RBIL01000001.1"/>
</dbReference>
<evidence type="ECO:0000256" key="1">
    <source>
        <dbReference type="ARBA" id="ARBA00007812"/>
    </source>
</evidence>
<comment type="caution">
    <text evidence="7">The sequence shown here is derived from an EMBL/GenBank/DDBJ whole genome shotgun (WGS) entry which is preliminary data.</text>
</comment>
<dbReference type="InterPro" id="IPR012000">
    <property type="entry name" value="Thiamin_PyroP_enz_cen_dom"/>
</dbReference>
<keyword evidence="8" id="KW-1185">Reference proteome</keyword>
<accession>A0A660LHI6</accession>
<dbReference type="AlphaFoldDB" id="A0A660LHI6"/>
<dbReference type="GO" id="GO:0005948">
    <property type="term" value="C:acetolactate synthase complex"/>
    <property type="evidence" value="ECO:0007669"/>
    <property type="project" value="TreeGrafter"/>
</dbReference>
<dbReference type="GO" id="GO:0030976">
    <property type="term" value="F:thiamine pyrophosphate binding"/>
    <property type="evidence" value="ECO:0007669"/>
    <property type="project" value="InterPro"/>
</dbReference>
<dbReference type="InterPro" id="IPR012001">
    <property type="entry name" value="Thiamin_PyroP_enz_TPP-bd_dom"/>
</dbReference>
<evidence type="ECO:0000256" key="2">
    <source>
        <dbReference type="ARBA" id="ARBA00023052"/>
    </source>
</evidence>
<dbReference type="Pfam" id="PF00205">
    <property type="entry name" value="TPP_enzyme_M"/>
    <property type="match status" value="1"/>
</dbReference>
<dbReference type="GO" id="GO:0000287">
    <property type="term" value="F:magnesium ion binding"/>
    <property type="evidence" value="ECO:0007669"/>
    <property type="project" value="InterPro"/>
</dbReference>
<evidence type="ECO:0000259" key="5">
    <source>
        <dbReference type="Pfam" id="PF02775"/>
    </source>
</evidence>
<dbReference type="Proteomes" id="UP000278962">
    <property type="component" value="Unassembled WGS sequence"/>
</dbReference>
<dbReference type="GO" id="GO:0009097">
    <property type="term" value="P:isoleucine biosynthetic process"/>
    <property type="evidence" value="ECO:0007669"/>
    <property type="project" value="TreeGrafter"/>
</dbReference>
<evidence type="ECO:0000259" key="4">
    <source>
        <dbReference type="Pfam" id="PF00205"/>
    </source>
</evidence>
<dbReference type="InterPro" id="IPR011766">
    <property type="entry name" value="TPP_enzyme_TPP-bd"/>
</dbReference>
<dbReference type="EMBL" id="RBIL01000001">
    <property type="protein sequence ID" value="RKQ93816.1"/>
    <property type="molecule type" value="Genomic_DNA"/>
</dbReference>
<dbReference type="Pfam" id="PF02776">
    <property type="entry name" value="TPP_enzyme_N"/>
    <property type="match status" value="1"/>
</dbReference>
<dbReference type="PANTHER" id="PTHR18968:SF167">
    <property type="entry name" value="ACETOLACTATE SYNTHASE LARGE SUBUNIT ILVB2-RELATED"/>
    <property type="match status" value="1"/>
</dbReference>
<dbReference type="Gene3D" id="3.40.50.970">
    <property type="match status" value="2"/>
</dbReference>
<feature type="domain" description="Thiamine pyrophosphate enzyme TPP-binding" evidence="5">
    <location>
        <begin position="394"/>
        <end position="537"/>
    </location>
</feature>
<dbReference type="SUPFAM" id="SSF52518">
    <property type="entry name" value="Thiamin diphosphate-binding fold (THDP-binding)"/>
    <property type="match status" value="2"/>
</dbReference>